<organism evidence="1 2">
    <name type="scientific">Dolichospermum heterosporum TAC447</name>
    <dbReference type="NCBI Taxonomy" id="747523"/>
    <lineage>
        <taxon>Bacteria</taxon>
        <taxon>Bacillati</taxon>
        <taxon>Cyanobacteriota</taxon>
        <taxon>Cyanophyceae</taxon>
        <taxon>Nostocales</taxon>
        <taxon>Aphanizomenonaceae</taxon>
        <taxon>Dolichospermum</taxon>
        <taxon>Dolichospermum heterosporum</taxon>
    </lineage>
</organism>
<evidence type="ECO:0000313" key="2">
    <source>
        <dbReference type="Proteomes" id="UP001057561"/>
    </source>
</evidence>
<protein>
    <submittedName>
        <fullName evidence="1">DUF3368 domain-containing protein</fullName>
    </submittedName>
</protein>
<proteinExistence type="predicted"/>
<dbReference type="Proteomes" id="UP001057561">
    <property type="component" value="Chromosome"/>
</dbReference>
<reference evidence="1" key="1">
    <citation type="submission" date="2022-06" db="EMBL/GenBank/DDBJ databases">
        <title>Nostosin G and Spiroidesin B from the Cyanobacterium Dolichospermum sp. NIES-1697.</title>
        <authorList>
            <person name="Phan C.-S."/>
            <person name="Mehjabin J.J."/>
            <person name="Anas A.R.J."/>
            <person name="Hayasaka M."/>
            <person name="Onoki R."/>
            <person name="Wang J."/>
            <person name="Umezawa T."/>
            <person name="Washio K."/>
            <person name="Morikawa M."/>
            <person name="Okino T."/>
        </authorList>
    </citation>
    <scope>NUCLEOTIDE SEQUENCE</scope>
    <source>
        <strain evidence="1">NIES-1697</strain>
    </source>
</reference>
<accession>A0ABY5LNI5</accession>
<gene>
    <name evidence="1" type="ORF">NG743_15600</name>
</gene>
<dbReference type="EMBL" id="CP099464">
    <property type="protein sequence ID" value="UUO13507.1"/>
    <property type="molecule type" value="Genomic_DNA"/>
</dbReference>
<name>A0ABY5LNI5_9CYAN</name>
<sequence>MAVKPLMDKLIENSNFWISPLLYDKILLLGQEKEGK</sequence>
<evidence type="ECO:0000313" key="1">
    <source>
        <dbReference type="EMBL" id="UUO13507.1"/>
    </source>
</evidence>
<keyword evidence="2" id="KW-1185">Reference proteome</keyword>
<dbReference type="RefSeq" id="WP_236630630.1">
    <property type="nucleotide sequence ID" value="NZ_CP099464.1"/>
</dbReference>